<accession>A0ABW3QNC0</accession>
<comment type="caution">
    <text evidence="1">The sequence shown here is derived from an EMBL/GenBank/DDBJ whole genome shotgun (WGS) entry which is preliminary data.</text>
</comment>
<sequence length="327" mass="38181">MIPIVFIHSGYNAYLEYSLRQSRLSNPESTVFLLGDDANQHRFPFVAHVSITTLNSAKSADFRHHYVHLSTNPEWYELICFMRWFYLLTFMEQRRLDEVFVADSDIMLYKNLDQYAAWKNRSPNQQSAFCIAESEPMGPFSWIASAHSSFWTRPGIADFCEYLLEMYQIPERRARLEEKWQVHQETGSMGGVSDMALLYLYEADRRGRVINLLQPSGASGQPLREVFDVNIGIPDNQVDGEFELGPRSLKKVRWEPPNYVAYNRVLGENCIFNTLHFQGLSKRYMHRYYQGTDLRLHQLGQEASYTLSPLLKPLYRLKDGLKRTLNH</sequence>
<evidence type="ECO:0000313" key="1">
    <source>
        <dbReference type="EMBL" id="MFD1143060.1"/>
    </source>
</evidence>
<gene>
    <name evidence="1" type="ORF">ACFQ4C_18180</name>
</gene>
<dbReference type="RefSeq" id="WP_265990908.1">
    <property type="nucleotide sequence ID" value="NZ_CP110973.1"/>
</dbReference>
<dbReference type="EMBL" id="JBHTLP010000011">
    <property type="protein sequence ID" value="MFD1143060.1"/>
    <property type="molecule type" value="Genomic_DNA"/>
</dbReference>
<reference evidence="2" key="1">
    <citation type="journal article" date="2019" name="Int. J. Syst. Evol. Microbiol.">
        <title>The Global Catalogue of Microorganisms (GCM) 10K type strain sequencing project: providing services to taxonomists for standard genome sequencing and annotation.</title>
        <authorList>
            <consortium name="The Broad Institute Genomics Platform"/>
            <consortium name="The Broad Institute Genome Sequencing Center for Infectious Disease"/>
            <person name="Wu L."/>
            <person name="Ma J."/>
        </authorList>
    </citation>
    <scope>NUCLEOTIDE SEQUENCE [LARGE SCALE GENOMIC DNA]</scope>
    <source>
        <strain evidence="2">CCUG 55608</strain>
    </source>
</reference>
<protein>
    <submittedName>
        <fullName evidence="1">Uncharacterized protein</fullName>
    </submittedName>
</protein>
<keyword evidence="2" id="KW-1185">Reference proteome</keyword>
<name>A0ABW3QNC0_9BACT</name>
<evidence type="ECO:0000313" key="2">
    <source>
        <dbReference type="Proteomes" id="UP001597116"/>
    </source>
</evidence>
<proteinExistence type="predicted"/>
<dbReference type="Proteomes" id="UP001597116">
    <property type="component" value="Unassembled WGS sequence"/>
</dbReference>
<organism evidence="1 2">
    <name type="scientific">Larkinella insperata</name>
    <dbReference type="NCBI Taxonomy" id="332158"/>
    <lineage>
        <taxon>Bacteria</taxon>
        <taxon>Pseudomonadati</taxon>
        <taxon>Bacteroidota</taxon>
        <taxon>Cytophagia</taxon>
        <taxon>Cytophagales</taxon>
        <taxon>Spirosomataceae</taxon>
        <taxon>Larkinella</taxon>
    </lineage>
</organism>